<comment type="subcellular location">
    <subcellularLocation>
        <location evidence="1">Cell membrane</location>
        <topology evidence="1">Multi-pass membrane protein</topology>
    </subcellularLocation>
</comment>
<keyword evidence="3" id="KW-0597">Phosphoprotein</keyword>
<evidence type="ECO:0000256" key="10">
    <source>
        <dbReference type="ARBA" id="ARBA00023012"/>
    </source>
</evidence>
<accession>A0ABT1RY41</accession>
<evidence type="ECO:0000256" key="3">
    <source>
        <dbReference type="ARBA" id="ARBA00022553"/>
    </source>
</evidence>
<dbReference type="Gene3D" id="3.30.565.10">
    <property type="entry name" value="Histidine kinase-like ATPase, C-terminal domain"/>
    <property type="match status" value="1"/>
</dbReference>
<evidence type="ECO:0000313" key="15">
    <source>
        <dbReference type="Proteomes" id="UP001524473"/>
    </source>
</evidence>
<dbReference type="PANTHER" id="PTHR34220">
    <property type="entry name" value="SENSOR HISTIDINE KINASE YPDA"/>
    <property type="match status" value="1"/>
</dbReference>
<dbReference type="SMART" id="SM00304">
    <property type="entry name" value="HAMP"/>
    <property type="match status" value="1"/>
</dbReference>
<evidence type="ECO:0000259" key="13">
    <source>
        <dbReference type="PROSITE" id="PS50885"/>
    </source>
</evidence>
<dbReference type="InterPro" id="IPR003660">
    <property type="entry name" value="HAMP_dom"/>
</dbReference>
<keyword evidence="7 14" id="KW-0418">Kinase</keyword>
<evidence type="ECO:0000256" key="12">
    <source>
        <dbReference type="SAM" id="Phobius"/>
    </source>
</evidence>
<dbReference type="SUPFAM" id="SSF55874">
    <property type="entry name" value="ATPase domain of HSP90 chaperone/DNA topoisomerase II/histidine kinase"/>
    <property type="match status" value="1"/>
</dbReference>
<evidence type="ECO:0000256" key="7">
    <source>
        <dbReference type="ARBA" id="ARBA00022777"/>
    </source>
</evidence>
<name>A0ABT1RY41_9FIRM</name>
<proteinExistence type="predicted"/>
<dbReference type="InterPro" id="IPR003594">
    <property type="entry name" value="HATPase_dom"/>
</dbReference>
<evidence type="ECO:0000256" key="5">
    <source>
        <dbReference type="ARBA" id="ARBA00022692"/>
    </source>
</evidence>
<dbReference type="PANTHER" id="PTHR34220:SF11">
    <property type="entry name" value="SENSOR PROTEIN KINASE HPTS"/>
    <property type="match status" value="1"/>
</dbReference>
<dbReference type="RefSeq" id="WP_412448773.1">
    <property type="nucleotide sequence ID" value="NZ_JBKWYM010000053.1"/>
</dbReference>
<organism evidence="14 15">
    <name type="scientific">Neglectibacter timonensis</name>
    <dbReference type="NCBI Taxonomy" id="1776382"/>
    <lineage>
        <taxon>Bacteria</taxon>
        <taxon>Bacillati</taxon>
        <taxon>Bacillota</taxon>
        <taxon>Clostridia</taxon>
        <taxon>Eubacteriales</taxon>
        <taxon>Oscillospiraceae</taxon>
        <taxon>Neglectibacter</taxon>
    </lineage>
</organism>
<dbReference type="Proteomes" id="UP001524473">
    <property type="component" value="Unassembled WGS sequence"/>
</dbReference>
<dbReference type="InterPro" id="IPR050640">
    <property type="entry name" value="Bact_2-comp_sensor_kinase"/>
</dbReference>
<keyword evidence="4" id="KW-0808">Transferase</keyword>
<keyword evidence="15" id="KW-1185">Reference proteome</keyword>
<feature type="transmembrane region" description="Helical" evidence="12">
    <location>
        <begin position="286"/>
        <end position="307"/>
    </location>
</feature>
<comment type="caution">
    <text evidence="14">The sequence shown here is derived from an EMBL/GenBank/DDBJ whole genome shotgun (WGS) entry which is preliminary data.</text>
</comment>
<keyword evidence="10" id="KW-0902">Two-component regulatory system</keyword>
<evidence type="ECO:0000256" key="4">
    <source>
        <dbReference type="ARBA" id="ARBA00022679"/>
    </source>
</evidence>
<gene>
    <name evidence="14" type="ORF">NE695_06285</name>
</gene>
<dbReference type="GO" id="GO:0016301">
    <property type="term" value="F:kinase activity"/>
    <property type="evidence" value="ECO:0007669"/>
    <property type="project" value="UniProtKB-KW"/>
</dbReference>
<dbReference type="InterPro" id="IPR010559">
    <property type="entry name" value="Sig_transdc_His_kin_internal"/>
</dbReference>
<dbReference type="EMBL" id="JANFZH010000011">
    <property type="protein sequence ID" value="MCQ4839525.1"/>
    <property type="molecule type" value="Genomic_DNA"/>
</dbReference>
<dbReference type="PROSITE" id="PS50885">
    <property type="entry name" value="HAMP"/>
    <property type="match status" value="1"/>
</dbReference>
<evidence type="ECO:0000256" key="8">
    <source>
        <dbReference type="ARBA" id="ARBA00022840"/>
    </source>
</evidence>
<evidence type="ECO:0000256" key="11">
    <source>
        <dbReference type="ARBA" id="ARBA00023136"/>
    </source>
</evidence>
<keyword evidence="8" id="KW-0067">ATP-binding</keyword>
<keyword evidence="6" id="KW-0547">Nucleotide-binding</keyword>
<keyword evidence="9 12" id="KW-1133">Transmembrane helix</keyword>
<dbReference type="Pfam" id="PF06580">
    <property type="entry name" value="His_kinase"/>
    <property type="match status" value="1"/>
</dbReference>
<dbReference type="InterPro" id="IPR036890">
    <property type="entry name" value="HATPase_C_sf"/>
</dbReference>
<keyword evidence="5 12" id="KW-0812">Transmembrane</keyword>
<evidence type="ECO:0000313" key="14">
    <source>
        <dbReference type="EMBL" id="MCQ4839525.1"/>
    </source>
</evidence>
<sequence length="583" mass="66928">MLSCFHNMKISHKITLGFLALILLPLVILLTYNFSSFTKQSNEQLIQNGNYILGNMEQDVNEKLDSVETITQSLTTNGSLISFLSRSFAGPSSFEEYTQTILPLLLGAENTISPFIEHLWIVTGNNTIPQDFHLIFHKSDVALPELWDFIEAEKDRKWYFSPENLSQNSLDNYLSQKFYYIQNITSPYGKSVGYAIVQIKSSTLFSGYLQSREPNTAFFLLDEENRPYMANIVLQKDFIFPAVSQEKPFLDRSTLYLTGSSPSRLPLRFGLALASSEQDVLLQNSFLTIFLVGLLSMVFLFIFYAFIRSITSRLQSYASDMETIAASGFQSSLQVDQPDEIGEIGMQFNATLQKVHSLMQENIQKETAYKDVQLQALLLQINPHFIYNTLDLFVGKLTLNGEYEIADYLCDFAQMIRYNTVTTRMFISLRDEVDYVENYVNLQRCRYGDSVIFRTHISSILLEIQVLRFLLQPIVENSFVHGFEGKPAEAQRMVVIGARRQKGTLILRIRDNGHGIGREQVNAMNQRFEEPYRADSLKYETKKKGIGLENINDRIHLFYNNTGGLRVNSRKERYTSVFLFLKL</sequence>
<protein>
    <submittedName>
        <fullName evidence="14">Histidine kinase</fullName>
    </submittedName>
</protein>
<evidence type="ECO:0000256" key="6">
    <source>
        <dbReference type="ARBA" id="ARBA00022741"/>
    </source>
</evidence>
<evidence type="ECO:0000256" key="9">
    <source>
        <dbReference type="ARBA" id="ARBA00022989"/>
    </source>
</evidence>
<keyword evidence="2" id="KW-1003">Cell membrane</keyword>
<dbReference type="Pfam" id="PF02518">
    <property type="entry name" value="HATPase_c"/>
    <property type="match status" value="1"/>
</dbReference>
<reference evidence="14 15" key="1">
    <citation type="submission" date="2022-06" db="EMBL/GenBank/DDBJ databases">
        <title>Isolation of gut microbiota from human fecal samples.</title>
        <authorList>
            <person name="Pamer E.G."/>
            <person name="Barat B."/>
            <person name="Waligurski E."/>
            <person name="Medina S."/>
            <person name="Paddock L."/>
            <person name="Mostad J."/>
        </authorList>
    </citation>
    <scope>NUCLEOTIDE SEQUENCE [LARGE SCALE GENOMIC DNA]</scope>
    <source>
        <strain evidence="14 15">DFI.9.73</strain>
    </source>
</reference>
<dbReference type="Gene3D" id="6.10.340.10">
    <property type="match status" value="1"/>
</dbReference>
<keyword evidence="11 12" id="KW-0472">Membrane</keyword>
<feature type="domain" description="HAMP" evidence="13">
    <location>
        <begin position="308"/>
        <end position="360"/>
    </location>
</feature>
<evidence type="ECO:0000256" key="1">
    <source>
        <dbReference type="ARBA" id="ARBA00004651"/>
    </source>
</evidence>
<evidence type="ECO:0000256" key="2">
    <source>
        <dbReference type="ARBA" id="ARBA00022475"/>
    </source>
</evidence>